<dbReference type="InterPro" id="IPR009937">
    <property type="entry name" value="Phage_holin_3_6"/>
</dbReference>
<dbReference type="Proteomes" id="UP000187085">
    <property type="component" value="Unassembled WGS sequence"/>
</dbReference>
<dbReference type="EMBL" id="MRDE01000083">
    <property type="protein sequence ID" value="OMH22999.1"/>
    <property type="molecule type" value="Genomic_DNA"/>
</dbReference>
<name>A0A1R1L6F3_9MICC</name>
<sequence>MSEPSRDRTPDEQPITELVSQLTEQMTQLVRDEVQVARAEFTEKGKHAGRAAAMFGGTALLAFYVGEVLIGSARAGLDRIMPRWSSALLVSSALFGAAGVAAAAGWRELQQVTPVVPDALATNLSRDVETIKENAQR</sequence>
<dbReference type="STRING" id="554083.BKD30_14940"/>
<dbReference type="Pfam" id="PF07332">
    <property type="entry name" value="Phage_holin_3_6"/>
    <property type="match status" value="1"/>
</dbReference>
<dbReference type="RefSeq" id="WP_076705879.1">
    <property type="nucleotide sequence ID" value="NZ_MRDE01000083.1"/>
</dbReference>
<gene>
    <name evidence="2" type="ORF">BKD30_14940</name>
</gene>
<organism evidence="2 3">
    <name type="scientific">Tersicoccus phoenicis</name>
    <dbReference type="NCBI Taxonomy" id="554083"/>
    <lineage>
        <taxon>Bacteria</taxon>
        <taxon>Bacillati</taxon>
        <taxon>Actinomycetota</taxon>
        <taxon>Actinomycetes</taxon>
        <taxon>Micrococcales</taxon>
        <taxon>Micrococcaceae</taxon>
        <taxon>Tersicoccus</taxon>
    </lineage>
</organism>
<comment type="caution">
    <text evidence="2">The sequence shown here is derived from an EMBL/GenBank/DDBJ whole genome shotgun (WGS) entry which is preliminary data.</text>
</comment>
<keyword evidence="3" id="KW-1185">Reference proteome</keyword>
<keyword evidence="1" id="KW-0812">Transmembrane</keyword>
<dbReference type="AlphaFoldDB" id="A0A1R1L6F3"/>
<keyword evidence="1" id="KW-1133">Transmembrane helix</keyword>
<evidence type="ECO:0000313" key="3">
    <source>
        <dbReference type="Proteomes" id="UP000187085"/>
    </source>
</evidence>
<feature type="transmembrane region" description="Helical" evidence="1">
    <location>
        <begin position="84"/>
        <end position="106"/>
    </location>
</feature>
<accession>A0A1R1L6F3</accession>
<dbReference type="OrthoDB" id="5148485at2"/>
<feature type="transmembrane region" description="Helical" evidence="1">
    <location>
        <begin position="51"/>
        <end position="72"/>
    </location>
</feature>
<reference evidence="2 3" key="1">
    <citation type="submission" date="2016-12" db="EMBL/GenBank/DDBJ databases">
        <title>Draft genome of Tersicoccus phoenicis 1P05MA.</title>
        <authorList>
            <person name="Nakajima Y."/>
            <person name="Yoshizawa S."/>
            <person name="Nakamura K."/>
            <person name="Ogura Y."/>
            <person name="Hayashi T."/>
            <person name="Kogure K."/>
        </authorList>
    </citation>
    <scope>NUCLEOTIDE SEQUENCE [LARGE SCALE GENOMIC DNA]</scope>
    <source>
        <strain evidence="2 3">1p05MA</strain>
    </source>
</reference>
<proteinExistence type="predicted"/>
<protein>
    <recommendedName>
        <fullName evidence="4">Phage holin family protein</fullName>
    </recommendedName>
</protein>
<evidence type="ECO:0008006" key="4">
    <source>
        <dbReference type="Google" id="ProtNLM"/>
    </source>
</evidence>
<keyword evidence="1" id="KW-0472">Membrane</keyword>
<evidence type="ECO:0000313" key="2">
    <source>
        <dbReference type="EMBL" id="OMH22999.1"/>
    </source>
</evidence>
<evidence type="ECO:0000256" key="1">
    <source>
        <dbReference type="SAM" id="Phobius"/>
    </source>
</evidence>